<keyword evidence="2" id="KW-1185">Reference proteome</keyword>
<evidence type="ECO:0000313" key="2">
    <source>
        <dbReference type="Proteomes" id="UP001485043"/>
    </source>
</evidence>
<organism evidence="1 2">
    <name type="scientific">Apatococcus fuscideae</name>
    <dbReference type="NCBI Taxonomy" id="2026836"/>
    <lineage>
        <taxon>Eukaryota</taxon>
        <taxon>Viridiplantae</taxon>
        <taxon>Chlorophyta</taxon>
        <taxon>core chlorophytes</taxon>
        <taxon>Trebouxiophyceae</taxon>
        <taxon>Chlorellales</taxon>
        <taxon>Chlorellaceae</taxon>
        <taxon>Apatococcus</taxon>
    </lineage>
</organism>
<sequence>MPAAEQSISGHNIMLDTRRSELYCSCCQDYRYDQAFDTVLLGANVAARSGVGTSLGGVPEVLADSVAIVRKRKRSPEGVEHYRTANFVMGGTVRASGYGVGTEIGRSAGARG</sequence>
<dbReference type="Proteomes" id="UP001485043">
    <property type="component" value="Unassembled WGS sequence"/>
</dbReference>
<name>A0AAW1TKZ4_9CHLO</name>
<proteinExistence type="predicted"/>
<comment type="caution">
    <text evidence="1">The sequence shown here is derived from an EMBL/GenBank/DDBJ whole genome shotgun (WGS) entry which is preliminary data.</text>
</comment>
<dbReference type="EMBL" id="JALJOV010000004">
    <property type="protein sequence ID" value="KAK9868974.1"/>
    <property type="molecule type" value="Genomic_DNA"/>
</dbReference>
<reference evidence="1 2" key="1">
    <citation type="journal article" date="2024" name="Nat. Commun.">
        <title>Phylogenomics reveals the evolutionary origins of lichenization in chlorophyte algae.</title>
        <authorList>
            <person name="Puginier C."/>
            <person name="Libourel C."/>
            <person name="Otte J."/>
            <person name="Skaloud P."/>
            <person name="Haon M."/>
            <person name="Grisel S."/>
            <person name="Petersen M."/>
            <person name="Berrin J.G."/>
            <person name="Delaux P.M."/>
            <person name="Dal Grande F."/>
            <person name="Keller J."/>
        </authorList>
    </citation>
    <scope>NUCLEOTIDE SEQUENCE [LARGE SCALE GENOMIC DNA]</scope>
    <source>
        <strain evidence="1 2">SAG 2523</strain>
    </source>
</reference>
<dbReference type="AlphaFoldDB" id="A0AAW1TKZ4"/>
<protein>
    <submittedName>
        <fullName evidence="1">Uncharacterized protein</fullName>
    </submittedName>
</protein>
<accession>A0AAW1TKZ4</accession>
<evidence type="ECO:0000313" key="1">
    <source>
        <dbReference type="EMBL" id="KAK9868974.1"/>
    </source>
</evidence>
<gene>
    <name evidence="1" type="ORF">WJX84_010797</name>
</gene>